<reference evidence="2 3" key="1">
    <citation type="journal article" date="2008" name="Proc. Natl. Acad. Sci. U.S.A.">
        <title>Niche adaptation and genome expansion in the chlorophyll d-producing cyanobacterium Acaryochloris marina.</title>
        <authorList>
            <person name="Swingley W.D."/>
            <person name="Chen M."/>
            <person name="Cheung P.C."/>
            <person name="Conrad A.L."/>
            <person name="Dejesa L.C."/>
            <person name="Hao J."/>
            <person name="Honchak B.M."/>
            <person name="Karbach L.E."/>
            <person name="Kurdoglu A."/>
            <person name="Lahiri S."/>
            <person name="Mastrian S.D."/>
            <person name="Miyashita H."/>
            <person name="Page L."/>
            <person name="Ramakrishna P."/>
            <person name="Satoh S."/>
            <person name="Sattley W.M."/>
            <person name="Shimada Y."/>
            <person name="Taylor H.L."/>
            <person name="Tomo T."/>
            <person name="Tsuchiya T."/>
            <person name="Wang Z.T."/>
            <person name="Raymond J."/>
            <person name="Mimuro M."/>
            <person name="Blankenship R.E."/>
            <person name="Touchman J.W."/>
        </authorList>
    </citation>
    <scope>NUCLEOTIDE SEQUENCE [LARGE SCALE GENOMIC DNA]</scope>
    <source>
        <strain evidence="3">MBIC 11017</strain>
    </source>
</reference>
<dbReference type="RefSeq" id="WP_012164614.1">
    <property type="nucleotide sequence ID" value="NC_009925.1"/>
</dbReference>
<feature type="transmembrane region" description="Helical" evidence="1">
    <location>
        <begin position="172"/>
        <end position="190"/>
    </location>
</feature>
<dbReference type="OrthoDB" id="2242787at2"/>
<sequence length="202" mass="22137">MLGISLIHWLVILSVLISAAGAFAYIRDTLAGKTKPNRVSWSMWALSPLISTAAALSAGAAGWPTLRVFIAGLLPLLIFFASFVNKRSYWKMGVFDLSCGAFSLLAVILWAAIASPQLAILCAIIGDIFASFPTLIKTWKYPDTETGAMFFASLLSVLLVLPSIPVWNIANAAFQVHLLIMSSLLLFAVYRKLIQRRFHFSK</sequence>
<proteinExistence type="predicted"/>
<protein>
    <submittedName>
        <fullName evidence="2">Uncharacterized protein</fullName>
    </submittedName>
</protein>
<name>B0CDT6_ACAM1</name>
<keyword evidence="1" id="KW-0812">Transmembrane</keyword>
<accession>B0CDT6</accession>
<feature type="transmembrane region" description="Helical" evidence="1">
    <location>
        <begin position="66"/>
        <end position="85"/>
    </location>
</feature>
<dbReference type="EMBL" id="CP000828">
    <property type="protein sequence ID" value="ABW29288.1"/>
    <property type="molecule type" value="Genomic_DNA"/>
</dbReference>
<organism evidence="2 3">
    <name type="scientific">Acaryochloris marina (strain MBIC 11017)</name>
    <dbReference type="NCBI Taxonomy" id="329726"/>
    <lineage>
        <taxon>Bacteria</taxon>
        <taxon>Bacillati</taxon>
        <taxon>Cyanobacteriota</taxon>
        <taxon>Cyanophyceae</taxon>
        <taxon>Acaryochloridales</taxon>
        <taxon>Acaryochloridaceae</taxon>
        <taxon>Acaryochloris</taxon>
    </lineage>
</organism>
<feature type="transmembrane region" description="Helical" evidence="1">
    <location>
        <begin position="38"/>
        <end position="60"/>
    </location>
</feature>
<evidence type="ECO:0000313" key="2">
    <source>
        <dbReference type="EMBL" id="ABW29288.1"/>
    </source>
</evidence>
<dbReference type="KEGG" id="amr:AM1_4309"/>
<gene>
    <name evidence="2" type="ordered locus">AM1_4309</name>
</gene>
<feature type="transmembrane region" description="Helical" evidence="1">
    <location>
        <begin position="6"/>
        <end position="26"/>
    </location>
</feature>
<keyword evidence="3" id="KW-1185">Reference proteome</keyword>
<keyword evidence="1" id="KW-1133">Transmembrane helix</keyword>
<dbReference type="AlphaFoldDB" id="B0CDT6"/>
<dbReference type="eggNOG" id="ENOG5030BPJ">
    <property type="taxonomic scope" value="Bacteria"/>
</dbReference>
<dbReference type="Proteomes" id="UP000000268">
    <property type="component" value="Chromosome"/>
</dbReference>
<feature type="transmembrane region" description="Helical" evidence="1">
    <location>
        <begin position="92"/>
        <end position="112"/>
    </location>
</feature>
<dbReference type="HOGENOM" id="CLU_098981_0_0_3"/>
<keyword evidence="1" id="KW-0472">Membrane</keyword>
<evidence type="ECO:0000256" key="1">
    <source>
        <dbReference type="SAM" id="Phobius"/>
    </source>
</evidence>
<feature type="transmembrane region" description="Helical" evidence="1">
    <location>
        <begin position="118"/>
        <end position="136"/>
    </location>
</feature>
<feature type="transmembrane region" description="Helical" evidence="1">
    <location>
        <begin position="148"/>
        <end position="166"/>
    </location>
</feature>
<evidence type="ECO:0000313" key="3">
    <source>
        <dbReference type="Proteomes" id="UP000000268"/>
    </source>
</evidence>